<feature type="domain" description="SLH" evidence="3">
    <location>
        <begin position="152"/>
        <end position="215"/>
    </location>
</feature>
<keyword evidence="2" id="KW-0732">Signal</keyword>
<protein>
    <submittedName>
        <fullName evidence="4">S-layer homology domain-containing protein</fullName>
    </submittedName>
</protein>
<evidence type="ECO:0000313" key="5">
    <source>
        <dbReference type="Proteomes" id="UP001172911"/>
    </source>
</evidence>
<gene>
    <name evidence="4" type="ORF">P6N53_14595</name>
</gene>
<name>A0AAW7ZGL0_9FIRM</name>
<proteinExistence type="predicted"/>
<reference evidence="4" key="1">
    <citation type="journal article" date="2023" name="J. Hazard. Mater.">
        <title>Anaerobic biodegradation of pyrene and benzo[a]pyrene by a new sulfate-reducing Desulforamulus aquiferis strain DSA.</title>
        <authorList>
            <person name="Zhang Z."/>
            <person name="Sun J."/>
            <person name="Gong X."/>
            <person name="Wang C."/>
            <person name="Wang H."/>
        </authorList>
    </citation>
    <scope>NUCLEOTIDE SEQUENCE</scope>
    <source>
        <strain evidence="4">DSA</strain>
    </source>
</reference>
<organism evidence="4 5">
    <name type="scientific">Desulforamulus aquiferis</name>
    <dbReference type="NCBI Taxonomy" id="1397668"/>
    <lineage>
        <taxon>Bacteria</taxon>
        <taxon>Bacillati</taxon>
        <taxon>Bacillota</taxon>
        <taxon>Clostridia</taxon>
        <taxon>Eubacteriales</taxon>
        <taxon>Peptococcaceae</taxon>
        <taxon>Desulforamulus</taxon>
    </lineage>
</organism>
<dbReference type="PANTHER" id="PTHR43308">
    <property type="entry name" value="OUTER MEMBRANE PROTEIN ALPHA-RELATED"/>
    <property type="match status" value="1"/>
</dbReference>
<sequence>MNVIKKLLIVNMLLFLFLASNLSAATAADAFADIDVHWARQSIEKIQAVELIKGYPDGSYRPDQPVTCLEAITIVLNGAGYASEVSKIKRPKNSPPSAYQVPWGQNYLDFALEKKFIPQLMLNDFTHDRAITREELAELIAKSFYMKGTETPPKFTDSSAFNPEYMDGVIALNHLGVMGGYPDGTFRPKNAVSRAEIASMLGRLYDQGWIHLDSKRKVSGWISNVSQQKNGLEIELTDIYGTVKVLADPSCRSYWQGQAMDLNQTVNYRIEGILNSGRKVAYVELLERRNFSPVQRDMYASFVRIAEGEPVILTVKSLQSDEKDYPIAWDADIIDEKSLGKTTKSKDLLKKLKQGQFLSLGLTSGETIKTVMVLDVKTITGEVSSLDRTLRLKSSGSGNKNKYVPTEFWAWDWGRLVDKSGDEINNIYVGDKVKITYIGAPFEERVLEIQRQ</sequence>
<comment type="caution">
    <text evidence="4">The sequence shown here is derived from an EMBL/GenBank/DDBJ whole genome shotgun (WGS) entry which is preliminary data.</text>
</comment>
<feature type="chain" id="PRO_5043342143" evidence="2">
    <location>
        <begin position="25"/>
        <end position="452"/>
    </location>
</feature>
<dbReference type="Pfam" id="PF00395">
    <property type="entry name" value="SLH"/>
    <property type="match status" value="2"/>
</dbReference>
<feature type="signal peptide" evidence="2">
    <location>
        <begin position="1"/>
        <end position="24"/>
    </location>
</feature>
<accession>A0AAW7ZGL0</accession>
<evidence type="ECO:0000313" key="4">
    <source>
        <dbReference type="EMBL" id="MDO7788454.1"/>
    </source>
</evidence>
<evidence type="ECO:0000256" key="2">
    <source>
        <dbReference type="SAM" id="SignalP"/>
    </source>
</evidence>
<keyword evidence="1" id="KW-0677">Repeat</keyword>
<evidence type="ECO:0000259" key="3">
    <source>
        <dbReference type="PROSITE" id="PS51272"/>
    </source>
</evidence>
<dbReference type="InterPro" id="IPR001119">
    <property type="entry name" value="SLH_dom"/>
</dbReference>
<evidence type="ECO:0000256" key="1">
    <source>
        <dbReference type="ARBA" id="ARBA00022737"/>
    </source>
</evidence>
<dbReference type="RefSeq" id="WP_304544407.1">
    <property type="nucleotide sequence ID" value="NZ_JARPTC010000021.1"/>
</dbReference>
<feature type="domain" description="SLH" evidence="3">
    <location>
        <begin position="26"/>
        <end position="89"/>
    </location>
</feature>
<dbReference type="AlphaFoldDB" id="A0AAW7ZGL0"/>
<dbReference type="PROSITE" id="PS51272">
    <property type="entry name" value="SLH"/>
    <property type="match status" value="2"/>
</dbReference>
<dbReference type="EMBL" id="JARPTC010000021">
    <property type="protein sequence ID" value="MDO7788454.1"/>
    <property type="molecule type" value="Genomic_DNA"/>
</dbReference>
<dbReference type="InterPro" id="IPR051465">
    <property type="entry name" value="Cell_Envelope_Struct_Comp"/>
</dbReference>
<dbReference type="Proteomes" id="UP001172911">
    <property type="component" value="Unassembled WGS sequence"/>
</dbReference>
<keyword evidence="5" id="KW-1185">Reference proteome</keyword>
<reference evidence="4" key="2">
    <citation type="submission" date="2023-03" db="EMBL/GenBank/DDBJ databases">
        <authorList>
            <person name="Zhang Z."/>
        </authorList>
    </citation>
    <scope>NUCLEOTIDE SEQUENCE</scope>
    <source>
        <strain evidence="4">DSA</strain>
    </source>
</reference>